<evidence type="ECO:0008006" key="4">
    <source>
        <dbReference type="Google" id="ProtNLM"/>
    </source>
</evidence>
<evidence type="ECO:0000256" key="1">
    <source>
        <dbReference type="SAM" id="SignalP"/>
    </source>
</evidence>
<sequence>MRMLGYLFLIAFLGSTYPIEAGDTPNGAKCAKSSDCASGYCFPGPAAGTNFCLRADLNCAMEGVNGHYFGFIDQSQNPPAICAAKIGWLSNPTVDYDPADFLLDSFRIRAKIHPVQLDEALSNCAKDEECSSAVATASPKAAAALQAFDTIRTIAHTIAPPVAFRAAHRTGGPPVREGLPFAGEERKYHFNIPNGFAICSIALKTIGVTPQGGKAALMDMTFSASSASIYTWAKRNGFTGGGTGWEGEFFVVYVRKDRVGHYRSLKLCDVTDTPKNFLCRGNGVEAITQDDPKSRTFVPCGNHNLADDARY</sequence>
<proteinExistence type="predicted"/>
<keyword evidence="1" id="KW-0732">Signal</keyword>
<name>A0A4R7LEW4_9RHOB</name>
<evidence type="ECO:0000313" key="2">
    <source>
        <dbReference type="EMBL" id="TDT74188.1"/>
    </source>
</evidence>
<gene>
    <name evidence="2" type="ORF">BDE40_2976</name>
</gene>
<organism evidence="2 3">
    <name type="scientific">Litoreibacter halocynthiae</name>
    <dbReference type="NCBI Taxonomy" id="1242689"/>
    <lineage>
        <taxon>Bacteria</taxon>
        <taxon>Pseudomonadati</taxon>
        <taxon>Pseudomonadota</taxon>
        <taxon>Alphaproteobacteria</taxon>
        <taxon>Rhodobacterales</taxon>
        <taxon>Roseobacteraceae</taxon>
        <taxon>Litoreibacter</taxon>
    </lineage>
</organism>
<dbReference type="Proteomes" id="UP000294563">
    <property type="component" value="Unassembled WGS sequence"/>
</dbReference>
<dbReference type="EMBL" id="SOBH01000003">
    <property type="protein sequence ID" value="TDT74188.1"/>
    <property type="molecule type" value="Genomic_DNA"/>
</dbReference>
<evidence type="ECO:0000313" key="3">
    <source>
        <dbReference type="Proteomes" id="UP000294563"/>
    </source>
</evidence>
<dbReference type="AlphaFoldDB" id="A0A4R7LEW4"/>
<protein>
    <recommendedName>
        <fullName evidence="4">CEL-III C-terminal domain-containing protein</fullName>
    </recommendedName>
</protein>
<feature type="signal peptide" evidence="1">
    <location>
        <begin position="1"/>
        <end position="21"/>
    </location>
</feature>
<accession>A0A4R7LEW4</accession>
<keyword evidence="3" id="KW-1185">Reference proteome</keyword>
<reference evidence="2 3" key="1">
    <citation type="submission" date="2019-03" db="EMBL/GenBank/DDBJ databases">
        <title>Genomic Encyclopedia of Archaeal and Bacterial Type Strains, Phase II (KMG-II): from individual species to whole genera.</title>
        <authorList>
            <person name="Goeker M."/>
        </authorList>
    </citation>
    <scope>NUCLEOTIDE SEQUENCE [LARGE SCALE GENOMIC DNA]</scope>
    <source>
        <strain evidence="2 3">DSM 29467</strain>
    </source>
</reference>
<dbReference type="RefSeq" id="WP_134015713.1">
    <property type="nucleotide sequence ID" value="NZ_SOBH01000003.1"/>
</dbReference>
<dbReference type="OrthoDB" id="7597153at2"/>
<feature type="chain" id="PRO_5020583296" description="CEL-III C-terminal domain-containing protein" evidence="1">
    <location>
        <begin position="22"/>
        <end position="311"/>
    </location>
</feature>
<comment type="caution">
    <text evidence="2">The sequence shown here is derived from an EMBL/GenBank/DDBJ whole genome shotgun (WGS) entry which is preliminary data.</text>
</comment>